<dbReference type="GO" id="GO:0031087">
    <property type="term" value="P:deadenylation-independent decapping of nuclear-transcribed mRNA"/>
    <property type="evidence" value="ECO:0007669"/>
    <property type="project" value="InterPro"/>
</dbReference>
<dbReference type="Proteomes" id="UP000251960">
    <property type="component" value="Chromosome 4"/>
</dbReference>
<feature type="region of interest" description="Disordered" evidence="5">
    <location>
        <begin position="429"/>
        <end position="469"/>
    </location>
</feature>
<dbReference type="InterPro" id="IPR045152">
    <property type="entry name" value="EDC4-like"/>
</dbReference>
<dbReference type="PANTHER" id="PTHR15598">
    <property type="entry name" value="ENHANCER OF MRNA-DECAPPING PROTEIN 4"/>
    <property type="match status" value="1"/>
</dbReference>
<feature type="region of interest" description="Disordered" evidence="5">
    <location>
        <begin position="649"/>
        <end position="669"/>
    </location>
</feature>
<feature type="compositionally biased region" description="Basic and acidic residues" evidence="5">
    <location>
        <begin position="153"/>
        <end position="164"/>
    </location>
</feature>
<feature type="compositionally biased region" description="Low complexity" evidence="5">
    <location>
        <begin position="396"/>
        <end position="410"/>
    </location>
</feature>
<feature type="compositionally biased region" description="Polar residues" evidence="5">
    <location>
        <begin position="460"/>
        <end position="469"/>
    </location>
</feature>
<evidence type="ECO:0000256" key="2">
    <source>
        <dbReference type="ARBA" id="ARBA00022490"/>
    </source>
</evidence>
<gene>
    <name evidence="6" type="ORF">Zm00014a_012455</name>
</gene>
<evidence type="ECO:0000256" key="1">
    <source>
        <dbReference type="ARBA" id="ARBA00004496"/>
    </source>
</evidence>
<feature type="compositionally biased region" description="Low complexity" evidence="5">
    <location>
        <begin position="101"/>
        <end position="121"/>
    </location>
</feature>
<feature type="compositionally biased region" description="Acidic residues" evidence="5">
    <location>
        <begin position="86"/>
        <end position="100"/>
    </location>
</feature>
<dbReference type="AlphaFoldDB" id="A0A3L6F3D9"/>
<feature type="region of interest" description="Disordered" evidence="5">
    <location>
        <begin position="137"/>
        <end position="166"/>
    </location>
</feature>
<feature type="region of interest" description="Disordered" evidence="5">
    <location>
        <begin position="309"/>
        <end position="355"/>
    </location>
</feature>
<sequence>MEIGKQIRVKVLNVAQGQATLTMKGVEDDEDDLKTLNMELKRDWSRGTNAFELAFRRNKGISAFLDQRKRTKVSADTSVSAPEAESYQEEATPEDEESSEELSSVSEVATDVSPPVSDVSSQDLKVHLQATISVELSSNGTPDSSIVSSVSETADKPTEPKESSAVEEVLVTASNEAGKEPAADTEAVLALSEKTIAEVAAAAGVAQASTTTSLKCYEEGRCFLGRDTGLTPGARGIDQSTFDYTTNRNVERDVLKRQDTPMPIRKDILGKDEPRDGHSDVPMLPNPRLMFQVGGNATHLVTPSEIISGTLSSSENNDASKSDGGKSQDVSSRSSQVPEVEPKHIDESKQDQNLGLEAVKETQIVCENMEKTRSSLDQTVEMISERSVTTDKYSVEESQSSSDRSTSDQTGISENVLKKFVEMPENIDYSSASREQSSSFTKEKVLHPQTSGQPSPPVSAFNSTESHEPLSSTYLPVTVSSYPEVGATQGMLQQNDQMLDKGMVVMGAPQGRQNGFKEAANSVEFLESYQPIWQGKENDSGHHSRFYKIKGATRHGCHDLRRSSKATLSRVSAMHLLVHDLLEVVHMNVPHIGMGVGVEAGDMIVIPILCTLPPRRHLSSLLQSRYRSMVARGEQSKANLPCWSSHRSQGAAVTGPASQDGAIIGPPSSPRQICEVE</sequence>
<comment type="subcellular location">
    <subcellularLocation>
        <location evidence="1">Cytoplasm</location>
    </subcellularLocation>
</comment>
<feature type="compositionally biased region" description="Polar residues" evidence="5">
    <location>
        <begin position="137"/>
        <end position="152"/>
    </location>
</feature>
<accession>A0A3L6F3D9</accession>
<comment type="caution">
    <text evidence="6">The sequence shown here is derived from an EMBL/GenBank/DDBJ whole genome shotgun (WGS) entry which is preliminary data.</text>
</comment>
<feature type="compositionally biased region" description="Polar residues" evidence="5">
    <location>
        <begin position="429"/>
        <end position="440"/>
    </location>
</feature>
<evidence type="ECO:0000256" key="3">
    <source>
        <dbReference type="ARBA" id="ARBA00022574"/>
    </source>
</evidence>
<keyword evidence="3" id="KW-0853">WD repeat</keyword>
<name>A0A3L6F3D9_MAIZE</name>
<evidence type="ECO:0000313" key="6">
    <source>
        <dbReference type="EMBL" id="PWZ27408.1"/>
    </source>
</evidence>
<dbReference type="PANTHER" id="PTHR15598:SF5">
    <property type="entry name" value="ENHANCER OF MRNA-DECAPPING PROTEIN 4"/>
    <property type="match status" value="1"/>
</dbReference>
<dbReference type="ExpressionAtlas" id="A0A3L6F3D9">
    <property type="expression patterns" value="baseline and differential"/>
</dbReference>
<evidence type="ECO:0000256" key="4">
    <source>
        <dbReference type="ARBA" id="ARBA00022737"/>
    </source>
</evidence>
<keyword evidence="4" id="KW-0677">Repeat</keyword>
<dbReference type="GO" id="GO:0005737">
    <property type="term" value="C:cytoplasm"/>
    <property type="evidence" value="ECO:0007669"/>
    <property type="project" value="UniProtKB-SubCell"/>
</dbReference>
<organism evidence="6">
    <name type="scientific">Zea mays</name>
    <name type="common">Maize</name>
    <dbReference type="NCBI Taxonomy" id="4577"/>
    <lineage>
        <taxon>Eukaryota</taxon>
        <taxon>Viridiplantae</taxon>
        <taxon>Streptophyta</taxon>
        <taxon>Embryophyta</taxon>
        <taxon>Tracheophyta</taxon>
        <taxon>Spermatophyta</taxon>
        <taxon>Magnoliopsida</taxon>
        <taxon>Liliopsida</taxon>
        <taxon>Poales</taxon>
        <taxon>Poaceae</taxon>
        <taxon>PACMAD clade</taxon>
        <taxon>Panicoideae</taxon>
        <taxon>Andropogonodae</taxon>
        <taxon>Andropogoneae</taxon>
        <taxon>Tripsacinae</taxon>
        <taxon>Zea</taxon>
    </lineage>
</organism>
<feature type="region of interest" description="Disordered" evidence="5">
    <location>
        <begin position="387"/>
        <end position="415"/>
    </location>
</feature>
<evidence type="ECO:0000256" key="5">
    <source>
        <dbReference type="SAM" id="MobiDB-lite"/>
    </source>
</evidence>
<proteinExistence type="predicted"/>
<dbReference type="EMBL" id="NCVQ01000005">
    <property type="protein sequence ID" value="PWZ27408.1"/>
    <property type="molecule type" value="Genomic_DNA"/>
</dbReference>
<keyword evidence="2" id="KW-0963">Cytoplasm</keyword>
<reference evidence="6" key="1">
    <citation type="journal article" date="2018" name="Nat. Genet.">
        <title>Extensive intraspecific gene order and gene structural variations between Mo17 and other maize genomes.</title>
        <authorList>
            <person name="Sun S."/>
            <person name="Zhou Y."/>
            <person name="Chen J."/>
            <person name="Shi J."/>
            <person name="Zhao H."/>
            <person name="Zhao H."/>
            <person name="Song W."/>
            <person name="Zhang M."/>
            <person name="Cui Y."/>
            <person name="Dong X."/>
            <person name="Liu H."/>
            <person name="Ma X."/>
            <person name="Jiao Y."/>
            <person name="Wang B."/>
            <person name="Wei X."/>
            <person name="Stein J.C."/>
            <person name="Glaubitz J.C."/>
            <person name="Lu F."/>
            <person name="Yu G."/>
            <person name="Liang C."/>
            <person name="Fengler K."/>
            <person name="Li B."/>
            <person name="Rafalski A."/>
            <person name="Schnable P.S."/>
            <person name="Ware D.H."/>
            <person name="Buckler E.S."/>
            <person name="Lai J."/>
        </authorList>
    </citation>
    <scope>NUCLEOTIDE SEQUENCE [LARGE SCALE GENOMIC DNA]</scope>
    <source>
        <tissue evidence="6">Seedling</tissue>
    </source>
</reference>
<protein>
    <submittedName>
        <fullName evidence="6">Uncharacterized protein</fullName>
    </submittedName>
</protein>
<feature type="compositionally biased region" description="Basic and acidic residues" evidence="5">
    <location>
        <begin position="340"/>
        <end position="350"/>
    </location>
</feature>
<feature type="compositionally biased region" description="Polar residues" evidence="5">
    <location>
        <begin position="328"/>
        <end position="337"/>
    </location>
</feature>
<feature type="region of interest" description="Disordered" evidence="5">
    <location>
        <begin position="71"/>
        <end position="121"/>
    </location>
</feature>